<comment type="caution">
    <text evidence="1">The sequence shown here is derived from an EMBL/GenBank/DDBJ whole genome shotgun (WGS) entry which is preliminary data.</text>
</comment>
<reference evidence="1" key="2">
    <citation type="submission" date="2020-10" db="EMBL/GenBank/DDBJ databases">
        <authorList>
            <person name="Cooper E.A."/>
            <person name="Brenton Z.W."/>
            <person name="Flinn B.S."/>
            <person name="Jenkins J."/>
            <person name="Shu S."/>
            <person name="Flowers D."/>
            <person name="Luo F."/>
            <person name="Wang Y."/>
            <person name="Xia P."/>
            <person name="Barry K."/>
            <person name="Daum C."/>
            <person name="Lipzen A."/>
            <person name="Yoshinaga Y."/>
            <person name="Schmutz J."/>
            <person name="Saski C."/>
            <person name="Vermerris W."/>
            <person name="Kresovich S."/>
        </authorList>
    </citation>
    <scope>NUCLEOTIDE SEQUENCE</scope>
</reference>
<reference evidence="1" key="1">
    <citation type="journal article" date="2019" name="BMC Genomics">
        <title>A new reference genome for Sorghum bicolor reveals high levels of sequence similarity between sweet and grain genotypes: implications for the genetics of sugar metabolism.</title>
        <authorList>
            <person name="Cooper E.A."/>
            <person name="Brenton Z.W."/>
            <person name="Flinn B.S."/>
            <person name="Jenkins J."/>
            <person name="Shu S."/>
            <person name="Flowers D."/>
            <person name="Luo F."/>
            <person name="Wang Y."/>
            <person name="Xia P."/>
            <person name="Barry K."/>
            <person name="Daum C."/>
            <person name="Lipzen A."/>
            <person name="Yoshinaga Y."/>
            <person name="Schmutz J."/>
            <person name="Saski C."/>
            <person name="Vermerris W."/>
            <person name="Kresovich S."/>
        </authorList>
    </citation>
    <scope>NUCLEOTIDE SEQUENCE</scope>
</reference>
<organism evidence="1 2">
    <name type="scientific">Sorghum bicolor</name>
    <name type="common">Sorghum</name>
    <name type="synonym">Sorghum vulgare</name>
    <dbReference type="NCBI Taxonomy" id="4558"/>
    <lineage>
        <taxon>Eukaryota</taxon>
        <taxon>Viridiplantae</taxon>
        <taxon>Streptophyta</taxon>
        <taxon>Embryophyta</taxon>
        <taxon>Tracheophyta</taxon>
        <taxon>Spermatophyta</taxon>
        <taxon>Magnoliopsida</taxon>
        <taxon>Liliopsida</taxon>
        <taxon>Poales</taxon>
        <taxon>Poaceae</taxon>
        <taxon>PACMAD clade</taxon>
        <taxon>Panicoideae</taxon>
        <taxon>Andropogonodae</taxon>
        <taxon>Andropogoneae</taxon>
        <taxon>Sorghinae</taxon>
        <taxon>Sorghum</taxon>
    </lineage>
</organism>
<dbReference type="Proteomes" id="UP000807115">
    <property type="component" value="Chromosome 3"/>
</dbReference>
<proteinExistence type="predicted"/>
<accession>A0A921ULW6</accession>
<evidence type="ECO:0000313" key="1">
    <source>
        <dbReference type="EMBL" id="KAG0536035.1"/>
    </source>
</evidence>
<evidence type="ECO:0000313" key="2">
    <source>
        <dbReference type="Proteomes" id="UP000807115"/>
    </source>
</evidence>
<gene>
    <name evidence="1" type="ORF">BDA96_03G029500</name>
</gene>
<protein>
    <submittedName>
        <fullName evidence="1">Uncharacterized protein</fullName>
    </submittedName>
</protein>
<dbReference type="EMBL" id="CM027682">
    <property type="protein sequence ID" value="KAG0536035.1"/>
    <property type="molecule type" value="Genomic_DNA"/>
</dbReference>
<name>A0A921ULW6_SORBI</name>
<dbReference type="AlphaFoldDB" id="A0A921ULW6"/>
<sequence length="59" mass="6915">MYGCVDRKWPWRSSVHQQWWWGLDDRPCVNDDVRQQWRCCVVWPGGAASKCGHQAHGST</sequence>